<dbReference type="Pfam" id="PF21038">
    <property type="entry name" value="CEP104_N"/>
    <property type="match status" value="1"/>
</dbReference>
<keyword evidence="4" id="KW-1185">Reference proteome</keyword>
<keyword evidence="1" id="KW-0175">Coiled coil</keyword>
<reference evidence="4" key="1">
    <citation type="journal article" date="2013" name="Genetics">
        <title>The draft genome and transcriptome of Panagrellus redivivus are shaped by the harsh demands of a free-living lifestyle.</title>
        <authorList>
            <person name="Srinivasan J."/>
            <person name="Dillman A.R."/>
            <person name="Macchietto M.G."/>
            <person name="Heikkinen L."/>
            <person name="Lakso M."/>
            <person name="Fracchia K.M."/>
            <person name="Antoshechkin I."/>
            <person name="Mortazavi A."/>
            <person name="Wong G."/>
            <person name="Sternberg P.W."/>
        </authorList>
    </citation>
    <scope>NUCLEOTIDE SEQUENCE [LARGE SCALE GENOMIC DNA]</scope>
    <source>
        <strain evidence="4">MT8872</strain>
    </source>
</reference>
<dbReference type="PANTHER" id="PTHR13371:SF0">
    <property type="entry name" value="CENTROSOMAL PROTEIN OF 104 KDA"/>
    <property type="match status" value="1"/>
</dbReference>
<feature type="coiled-coil region" evidence="1">
    <location>
        <begin position="282"/>
        <end position="316"/>
    </location>
</feature>
<evidence type="ECO:0000256" key="1">
    <source>
        <dbReference type="SAM" id="Coils"/>
    </source>
</evidence>
<protein>
    <submittedName>
        <fullName evidence="5">NAM-associated domain-containing protein</fullName>
    </submittedName>
</protein>
<proteinExistence type="predicted"/>
<evidence type="ECO:0000259" key="3">
    <source>
        <dbReference type="Pfam" id="PF21038"/>
    </source>
</evidence>
<organism evidence="4 5">
    <name type="scientific">Panagrellus redivivus</name>
    <name type="common">Microworm</name>
    <dbReference type="NCBI Taxonomy" id="6233"/>
    <lineage>
        <taxon>Eukaryota</taxon>
        <taxon>Metazoa</taxon>
        <taxon>Ecdysozoa</taxon>
        <taxon>Nematoda</taxon>
        <taxon>Chromadorea</taxon>
        <taxon>Rhabditida</taxon>
        <taxon>Tylenchina</taxon>
        <taxon>Panagrolaimomorpha</taxon>
        <taxon>Panagrolaimoidea</taxon>
        <taxon>Panagrolaimidae</taxon>
        <taxon>Panagrellus</taxon>
    </lineage>
</organism>
<accession>A0A7E4URI7</accession>
<dbReference type="Proteomes" id="UP000492821">
    <property type="component" value="Unassembled WGS sequence"/>
</dbReference>
<evidence type="ECO:0000256" key="2">
    <source>
        <dbReference type="SAM" id="MobiDB-lite"/>
    </source>
</evidence>
<feature type="region of interest" description="Disordered" evidence="2">
    <location>
        <begin position="206"/>
        <end position="234"/>
    </location>
</feature>
<feature type="domain" description="Centrosomal protein CEP104 N-terminal" evidence="3">
    <location>
        <begin position="37"/>
        <end position="154"/>
    </location>
</feature>
<reference evidence="5" key="2">
    <citation type="submission" date="2020-10" db="UniProtKB">
        <authorList>
            <consortium name="WormBaseParasite"/>
        </authorList>
    </citation>
    <scope>IDENTIFICATION</scope>
</reference>
<dbReference type="PANTHER" id="PTHR13371">
    <property type="entry name" value="GLYCINE-, GLUTAMATE-, THIENYLCYCLOHEXYLPIPERIDINE-BINDING PROTEIN"/>
    <property type="match status" value="1"/>
</dbReference>
<evidence type="ECO:0000313" key="4">
    <source>
        <dbReference type="Proteomes" id="UP000492821"/>
    </source>
</evidence>
<dbReference type="AlphaFoldDB" id="A0A7E4URI7"/>
<name>A0A7E4URI7_PANRE</name>
<sequence length="363" mass="40649">MRSLKKDQRFEVLKWKALVCGDQSPLMFGRAMETSRGWESERDAQFPLDIILALSKRANIWKFVLGTNGDRQPQKIDIRIGVAMSSSDDTESVDDGDPTYEDAKNAQYNTKATLTFERRHKNDTTYEAKTMHIDAIGQFIWLVVYGPHEGATVQLSEISIYGYTNIDPNPDTVAKRRKEQQKLEKDAVAEKEAMELNAAGNGIDKLSISSASGRAPPSRDSMRSGGSGDYKIKTMDYSSANDGVKSDGGDGDGSLGGDPLTAVRTVKKILEKKGRRARGEDKEITAQTCKRAVQRLDEYEERIKDLLTKRSKALENDDFDYAERFRLAAIDCRDTVFRVIHLDLLLDEDDLESLGMASKWAKT</sequence>
<dbReference type="WBParaSite" id="Pan_g11613.t1">
    <property type="protein sequence ID" value="Pan_g11613.t1"/>
    <property type="gene ID" value="Pan_g11613"/>
</dbReference>
<dbReference type="GO" id="GO:0005929">
    <property type="term" value="C:cilium"/>
    <property type="evidence" value="ECO:0007669"/>
    <property type="project" value="TreeGrafter"/>
</dbReference>
<dbReference type="InterPro" id="IPR052607">
    <property type="entry name" value="CEP104-like"/>
</dbReference>
<dbReference type="InterPro" id="IPR048739">
    <property type="entry name" value="CEP104_N"/>
</dbReference>
<evidence type="ECO:0000313" key="5">
    <source>
        <dbReference type="WBParaSite" id="Pan_g11613.t1"/>
    </source>
</evidence>